<dbReference type="Proteomes" id="UP000011715">
    <property type="component" value="Unassembled WGS sequence"/>
</dbReference>
<sequence>MQRYPTEPPSPPSILHPPPSSHFFEASSIRTVYTGPRTCAAATIPKRTLTAALRRWRSPRSKKKEIDGVGRNQGCYCCIPSLLLATAPPPMQSFLFCSSPNPTLFCFIRPVFDVYNSSYHARISYSGCVIVLAHFPVLTAADEVRQHGWRWKLHRHVIGSKFACSRYYGRWRRLRRDPVTRWDPGNGKAQRTAICTWNQQPGCGRP</sequence>
<reference evidence="1" key="2">
    <citation type="submission" date="2010-05" db="EMBL/GenBank/DDBJ databases">
        <title>The Genome Sequence of Magnaporthe poae strain ATCC 64411.</title>
        <authorList>
            <consortium name="The Broad Institute Genome Sequencing Platform"/>
            <consortium name="Broad Institute Genome Sequencing Center for Infectious Disease"/>
            <person name="Ma L.-J."/>
            <person name="Dead R."/>
            <person name="Young S."/>
            <person name="Zeng Q."/>
            <person name="Koehrsen M."/>
            <person name="Alvarado L."/>
            <person name="Berlin A."/>
            <person name="Chapman S.B."/>
            <person name="Chen Z."/>
            <person name="Freedman E."/>
            <person name="Gellesch M."/>
            <person name="Goldberg J."/>
            <person name="Griggs A."/>
            <person name="Gujja S."/>
            <person name="Heilman E.R."/>
            <person name="Heiman D."/>
            <person name="Hepburn T."/>
            <person name="Howarth C."/>
            <person name="Jen D."/>
            <person name="Larson L."/>
            <person name="Mehta T."/>
            <person name="Neiman D."/>
            <person name="Pearson M."/>
            <person name="Roberts A."/>
            <person name="Saif S."/>
            <person name="Shea T."/>
            <person name="Shenoy N."/>
            <person name="Sisk P."/>
            <person name="Stolte C."/>
            <person name="Sykes S."/>
            <person name="Walk T."/>
            <person name="White J."/>
            <person name="Yandava C."/>
            <person name="Haas B."/>
            <person name="Nusbaum C."/>
            <person name="Birren B."/>
        </authorList>
    </citation>
    <scope>NUCLEOTIDE SEQUENCE</scope>
    <source>
        <strain evidence="1">ATCC 64411</strain>
    </source>
</reference>
<name>A0A0C4E9L1_MAGP6</name>
<protein>
    <submittedName>
        <fullName evidence="1 2">Uncharacterized protein</fullName>
    </submittedName>
</protein>
<reference evidence="2" key="4">
    <citation type="journal article" date="2015" name="G3 (Bethesda)">
        <title>Genome sequences of three phytopathogenic species of the Magnaporthaceae family of fungi.</title>
        <authorList>
            <person name="Okagaki L.H."/>
            <person name="Nunes C.C."/>
            <person name="Sailsbery J."/>
            <person name="Clay B."/>
            <person name="Brown D."/>
            <person name="John T."/>
            <person name="Oh Y."/>
            <person name="Young N."/>
            <person name="Fitzgerald M."/>
            <person name="Haas B.J."/>
            <person name="Zeng Q."/>
            <person name="Young S."/>
            <person name="Adiconis X."/>
            <person name="Fan L."/>
            <person name="Levin J.Z."/>
            <person name="Mitchell T.K."/>
            <person name="Okubara P.A."/>
            <person name="Farman M.L."/>
            <person name="Kohn L.M."/>
            <person name="Birren B."/>
            <person name="Ma L.-J."/>
            <person name="Dean R.A."/>
        </authorList>
    </citation>
    <scope>NUCLEOTIDE SEQUENCE</scope>
    <source>
        <strain evidence="2">ATCC 64411 / 73-15</strain>
    </source>
</reference>
<dbReference type="AlphaFoldDB" id="A0A0C4E9L1"/>
<evidence type="ECO:0000313" key="3">
    <source>
        <dbReference type="Proteomes" id="UP000011715"/>
    </source>
</evidence>
<accession>A0A0C4E9L1</accession>
<reference evidence="1" key="3">
    <citation type="submission" date="2011-03" db="EMBL/GenBank/DDBJ databases">
        <title>Annotation of Magnaporthe poae ATCC 64411.</title>
        <authorList>
            <person name="Ma L.-J."/>
            <person name="Dead R."/>
            <person name="Young S.K."/>
            <person name="Zeng Q."/>
            <person name="Gargeya S."/>
            <person name="Fitzgerald M."/>
            <person name="Haas B."/>
            <person name="Abouelleil A."/>
            <person name="Alvarado L."/>
            <person name="Arachchi H.M."/>
            <person name="Berlin A."/>
            <person name="Brown A."/>
            <person name="Chapman S.B."/>
            <person name="Chen Z."/>
            <person name="Dunbar C."/>
            <person name="Freedman E."/>
            <person name="Gearin G."/>
            <person name="Gellesch M."/>
            <person name="Goldberg J."/>
            <person name="Griggs A."/>
            <person name="Gujja S."/>
            <person name="Heiman D."/>
            <person name="Howarth C."/>
            <person name="Larson L."/>
            <person name="Lui A."/>
            <person name="MacDonald P.J.P."/>
            <person name="Mehta T."/>
            <person name="Montmayeur A."/>
            <person name="Murphy C."/>
            <person name="Neiman D."/>
            <person name="Pearson M."/>
            <person name="Priest M."/>
            <person name="Roberts A."/>
            <person name="Saif S."/>
            <person name="Shea T."/>
            <person name="Shenoy N."/>
            <person name="Sisk P."/>
            <person name="Stolte C."/>
            <person name="Sykes S."/>
            <person name="Yandava C."/>
            <person name="Wortman J."/>
            <person name="Nusbaum C."/>
            <person name="Birren B."/>
        </authorList>
    </citation>
    <scope>NUCLEOTIDE SEQUENCE</scope>
    <source>
        <strain evidence="1">ATCC 64411</strain>
    </source>
</reference>
<organism evidence="2 3">
    <name type="scientific">Magnaporthiopsis poae (strain ATCC 64411 / 73-15)</name>
    <name type="common">Kentucky bluegrass fungus</name>
    <name type="synonym">Magnaporthe poae</name>
    <dbReference type="NCBI Taxonomy" id="644358"/>
    <lineage>
        <taxon>Eukaryota</taxon>
        <taxon>Fungi</taxon>
        <taxon>Dikarya</taxon>
        <taxon>Ascomycota</taxon>
        <taxon>Pezizomycotina</taxon>
        <taxon>Sordariomycetes</taxon>
        <taxon>Sordariomycetidae</taxon>
        <taxon>Magnaporthales</taxon>
        <taxon>Magnaporthaceae</taxon>
        <taxon>Magnaporthiopsis</taxon>
    </lineage>
</organism>
<proteinExistence type="predicted"/>
<gene>
    <name evidence="1" type="ORF">MAPG_09304</name>
</gene>
<reference evidence="2" key="5">
    <citation type="submission" date="2015-06" db="UniProtKB">
        <authorList>
            <consortium name="EnsemblFungi"/>
        </authorList>
    </citation>
    <scope>IDENTIFICATION</scope>
    <source>
        <strain evidence="2">ATCC 64411</strain>
    </source>
</reference>
<dbReference type="EMBL" id="GL876974">
    <property type="protein sequence ID" value="KLU90341.1"/>
    <property type="molecule type" value="Genomic_DNA"/>
</dbReference>
<keyword evidence="3" id="KW-1185">Reference proteome</keyword>
<reference evidence="3" key="1">
    <citation type="submission" date="2010-05" db="EMBL/GenBank/DDBJ databases">
        <title>The genome sequence of Magnaporthe poae strain ATCC 64411.</title>
        <authorList>
            <person name="Ma L.-J."/>
            <person name="Dead R."/>
            <person name="Young S."/>
            <person name="Zeng Q."/>
            <person name="Koehrsen M."/>
            <person name="Alvarado L."/>
            <person name="Berlin A."/>
            <person name="Chapman S.B."/>
            <person name="Chen Z."/>
            <person name="Freedman E."/>
            <person name="Gellesch M."/>
            <person name="Goldberg J."/>
            <person name="Griggs A."/>
            <person name="Gujja S."/>
            <person name="Heilman E.R."/>
            <person name="Heiman D."/>
            <person name="Hepburn T."/>
            <person name="Howarth C."/>
            <person name="Jen D."/>
            <person name="Larson L."/>
            <person name="Mehta T."/>
            <person name="Neiman D."/>
            <person name="Pearson M."/>
            <person name="Roberts A."/>
            <person name="Saif S."/>
            <person name="Shea T."/>
            <person name="Shenoy N."/>
            <person name="Sisk P."/>
            <person name="Stolte C."/>
            <person name="Sykes S."/>
            <person name="Walk T."/>
            <person name="White J."/>
            <person name="Yandava C."/>
            <person name="Haas B."/>
            <person name="Nusbaum C."/>
            <person name="Birren B."/>
        </authorList>
    </citation>
    <scope>NUCLEOTIDE SEQUENCE [LARGE SCALE GENOMIC DNA]</scope>
    <source>
        <strain evidence="3">ATCC 64411 / 73-15</strain>
    </source>
</reference>
<dbReference type="VEuPathDB" id="FungiDB:MAPG_09304"/>
<evidence type="ECO:0000313" key="1">
    <source>
        <dbReference type="EMBL" id="KLU90341.1"/>
    </source>
</evidence>
<evidence type="ECO:0000313" key="2">
    <source>
        <dbReference type="EnsemblFungi" id="MAPG_09304T0"/>
    </source>
</evidence>
<dbReference type="EnsemblFungi" id="MAPG_09304T0">
    <property type="protein sequence ID" value="MAPG_09304T0"/>
    <property type="gene ID" value="MAPG_09304"/>
</dbReference>
<dbReference type="EMBL" id="ADBL01002276">
    <property type="status" value="NOT_ANNOTATED_CDS"/>
    <property type="molecule type" value="Genomic_DNA"/>
</dbReference>